<accession>A0ABT6ZCD6</accession>
<dbReference type="Gene3D" id="3.50.50.60">
    <property type="entry name" value="FAD/NAD(P)-binding domain"/>
    <property type="match status" value="1"/>
</dbReference>
<evidence type="ECO:0000256" key="1">
    <source>
        <dbReference type="ARBA" id="ARBA00022630"/>
    </source>
</evidence>
<evidence type="ECO:0000259" key="5">
    <source>
        <dbReference type="Pfam" id="PF01494"/>
    </source>
</evidence>
<dbReference type="SUPFAM" id="SSF51905">
    <property type="entry name" value="FAD/NAD(P)-binding domain"/>
    <property type="match status" value="1"/>
</dbReference>
<dbReference type="RefSeq" id="WP_283715316.1">
    <property type="nucleotide sequence ID" value="NZ_JASJND010000004.1"/>
</dbReference>
<dbReference type="PANTHER" id="PTHR46972:SF1">
    <property type="entry name" value="FAD DEPENDENT OXIDOREDUCTASE DOMAIN-CONTAINING PROTEIN"/>
    <property type="match status" value="1"/>
</dbReference>
<dbReference type="EMBL" id="JASJND010000004">
    <property type="protein sequence ID" value="MDJ1113827.1"/>
    <property type="molecule type" value="Genomic_DNA"/>
</dbReference>
<keyword evidence="2" id="KW-0274">FAD</keyword>
<evidence type="ECO:0000313" key="6">
    <source>
        <dbReference type="EMBL" id="MDJ1113827.1"/>
    </source>
</evidence>
<comment type="caution">
    <text evidence="6">The sequence shown here is derived from an EMBL/GenBank/DDBJ whole genome shotgun (WGS) entry which is preliminary data.</text>
</comment>
<evidence type="ECO:0000313" key="7">
    <source>
        <dbReference type="Proteomes" id="UP001321481"/>
    </source>
</evidence>
<dbReference type="PRINTS" id="PR00420">
    <property type="entry name" value="RNGMNOXGNASE"/>
</dbReference>
<organism evidence="6 7">
    <name type="scientific">Microbacterium dauci</name>
    <dbReference type="NCBI Taxonomy" id="3048008"/>
    <lineage>
        <taxon>Bacteria</taxon>
        <taxon>Bacillati</taxon>
        <taxon>Actinomycetota</taxon>
        <taxon>Actinomycetes</taxon>
        <taxon>Micrococcales</taxon>
        <taxon>Microbacteriaceae</taxon>
        <taxon>Microbacterium</taxon>
    </lineage>
</organism>
<proteinExistence type="predicted"/>
<dbReference type="GO" id="GO:0004497">
    <property type="term" value="F:monooxygenase activity"/>
    <property type="evidence" value="ECO:0007669"/>
    <property type="project" value="UniProtKB-KW"/>
</dbReference>
<reference evidence="6 7" key="1">
    <citation type="submission" date="2023-05" db="EMBL/GenBank/DDBJ databases">
        <title>Microbacterium dauci sp.nov., Isolated from Carrot Rhizosphere Soil.</title>
        <authorList>
            <person name="Xiao Z."/>
            <person name="Zheng J."/>
        </authorList>
    </citation>
    <scope>NUCLEOTIDE SEQUENCE [LARGE SCALE GENOMIC DNA]</scope>
    <source>
        <strain evidence="6 7">LX3-4</strain>
    </source>
</reference>
<dbReference type="Proteomes" id="UP001321481">
    <property type="component" value="Unassembled WGS sequence"/>
</dbReference>
<dbReference type="InterPro" id="IPR002938">
    <property type="entry name" value="FAD-bd"/>
</dbReference>
<name>A0ABT6ZCD6_9MICO</name>
<sequence>MLFALDGDTGVLCHRETDGSLHTYLGLRVDEDWLDDIDFADTAAAKRGLLERLRSFHPSLQGLIAHADGTLTPRRIHALRPGFTWEHRSGVTILGDAAHVMSPFAGEGANLAMHDGSSLALAIASRPDDIDAAVRAYEDELFIRSELAATEKHAAITSIQSMPRSRWACSARSGSTADDPS</sequence>
<evidence type="ECO:0000256" key="2">
    <source>
        <dbReference type="ARBA" id="ARBA00022827"/>
    </source>
</evidence>
<evidence type="ECO:0000256" key="3">
    <source>
        <dbReference type="ARBA" id="ARBA00023002"/>
    </source>
</evidence>
<keyword evidence="1" id="KW-0285">Flavoprotein</keyword>
<gene>
    <name evidence="6" type="ORF">QNI14_05115</name>
</gene>
<dbReference type="Pfam" id="PF01494">
    <property type="entry name" value="FAD_binding_3"/>
    <property type="match status" value="1"/>
</dbReference>
<protein>
    <submittedName>
        <fullName evidence="6">FAD-dependent monooxygenase</fullName>
    </submittedName>
</protein>
<feature type="domain" description="FAD-binding" evidence="5">
    <location>
        <begin position="90"/>
        <end position="125"/>
    </location>
</feature>
<keyword evidence="3" id="KW-0560">Oxidoreductase</keyword>
<dbReference type="PANTHER" id="PTHR46972">
    <property type="entry name" value="MONOOXYGENASE ASQM-RELATED"/>
    <property type="match status" value="1"/>
</dbReference>
<keyword evidence="4 6" id="KW-0503">Monooxygenase</keyword>
<dbReference type="InterPro" id="IPR036188">
    <property type="entry name" value="FAD/NAD-bd_sf"/>
</dbReference>
<keyword evidence="7" id="KW-1185">Reference proteome</keyword>
<evidence type="ECO:0000256" key="4">
    <source>
        <dbReference type="ARBA" id="ARBA00023033"/>
    </source>
</evidence>